<dbReference type="SUPFAM" id="SSF56954">
    <property type="entry name" value="Outer membrane efflux proteins (OEP)"/>
    <property type="match status" value="1"/>
</dbReference>
<sequence>MSFGHSSHAGCRHRHPRTRYLPMLLAAWLGSTTALAVTPSPSGAPDALAVANPATPVSPMDPLTWPSTPVDTGPAPAVNRAQALAAWQRANARVAEFPRGHADLLKWEAATPSAPQTTAPSAATTFTLAEALQRSLRLHPDLLASPDLAPAERVRLQSRWADHVRQVQTAWLAAVTAHERHRIAAEVLENARLGAELGQRMVQAGNWSQARQLREQLIETRARQGWMATALERRVRLEQLARLTGVWDNTEANGLTGRLPPQLPAAPAQVPQAPDAQAQALARWPGLDTLRAKLDSALPLPGMDAWDDATDRAARDLRGKDNTVMGDAPAIHDRRLFNNHRIPHTAELRGELLREATLRRSQVREAEAALQAHHALARLAQDELVARQRLIEQETLLRYNGMLMSTWDLLAAARDRLAALDEATQARHRYWQAEADWRSLLAGGHYPGAQTAGDGGASGNAPEGH</sequence>
<dbReference type="Proteomes" id="UP001596495">
    <property type="component" value="Unassembled WGS sequence"/>
</dbReference>
<organism evidence="2 3">
    <name type="scientific">Hydrogenophaga bisanensis</name>
    <dbReference type="NCBI Taxonomy" id="439611"/>
    <lineage>
        <taxon>Bacteria</taxon>
        <taxon>Pseudomonadati</taxon>
        <taxon>Pseudomonadota</taxon>
        <taxon>Betaproteobacteria</taxon>
        <taxon>Burkholderiales</taxon>
        <taxon>Comamonadaceae</taxon>
        <taxon>Hydrogenophaga</taxon>
    </lineage>
</organism>
<feature type="chain" id="PRO_5046289822" description="Outer membrane protein TolC" evidence="1">
    <location>
        <begin position="37"/>
        <end position="465"/>
    </location>
</feature>
<evidence type="ECO:0000313" key="2">
    <source>
        <dbReference type="EMBL" id="MFC7434030.1"/>
    </source>
</evidence>
<dbReference type="RefSeq" id="WP_382254854.1">
    <property type="nucleotide sequence ID" value="NZ_JBHTBX010000003.1"/>
</dbReference>
<reference evidence="3" key="1">
    <citation type="journal article" date="2019" name="Int. J. Syst. Evol. Microbiol.">
        <title>The Global Catalogue of Microorganisms (GCM) 10K type strain sequencing project: providing services to taxonomists for standard genome sequencing and annotation.</title>
        <authorList>
            <consortium name="The Broad Institute Genomics Platform"/>
            <consortium name="The Broad Institute Genome Sequencing Center for Infectious Disease"/>
            <person name="Wu L."/>
            <person name="Ma J."/>
        </authorList>
    </citation>
    <scope>NUCLEOTIDE SEQUENCE [LARGE SCALE GENOMIC DNA]</scope>
    <source>
        <strain evidence="3">CCUG 54518</strain>
    </source>
</reference>
<keyword evidence="1" id="KW-0732">Signal</keyword>
<feature type="signal peptide" evidence="1">
    <location>
        <begin position="1"/>
        <end position="36"/>
    </location>
</feature>
<accession>A0ABW2R7H1</accession>
<proteinExistence type="predicted"/>
<evidence type="ECO:0000313" key="3">
    <source>
        <dbReference type="Proteomes" id="UP001596495"/>
    </source>
</evidence>
<protein>
    <recommendedName>
        <fullName evidence="4">Outer membrane protein TolC</fullName>
    </recommendedName>
</protein>
<name>A0ABW2R7H1_9BURK</name>
<gene>
    <name evidence="2" type="ORF">ACFQNJ_05850</name>
</gene>
<dbReference type="EMBL" id="JBHTBX010000003">
    <property type="protein sequence ID" value="MFC7434030.1"/>
    <property type="molecule type" value="Genomic_DNA"/>
</dbReference>
<evidence type="ECO:0008006" key="4">
    <source>
        <dbReference type="Google" id="ProtNLM"/>
    </source>
</evidence>
<dbReference type="Gene3D" id="1.20.1600.10">
    <property type="entry name" value="Outer membrane efflux proteins (OEP)"/>
    <property type="match status" value="1"/>
</dbReference>
<evidence type="ECO:0000256" key="1">
    <source>
        <dbReference type="SAM" id="SignalP"/>
    </source>
</evidence>
<keyword evidence="3" id="KW-1185">Reference proteome</keyword>
<comment type="caution">
    <text evidence="2">The sequence shown here is derived from an EMBL/GenBank/DDBJ whole genome shotgun (WGS) entry which is preliminary data.</text>
</comment>